<reference evidence="1" key="1">
    <citation type="submission" date="2014-11" db="EMBL/GenBank/DDBJ databases">
        <authorList>
            <person name="Amaro Gonzalez C."/>
        </authorList>
    </citation>
    <scope>NUCLEOTIDE SEQUENCE</scope>
</reference>
<dbReference type="EMBL" id="GBXM01017715">
    <property type="protein sequence ID" value="JAH90862.1"/>
    <property type="molecule type" value="Transcribed_RNA"/>
</dbReference>
<reference evidence="1" key="2">
    <citation type="journal article" date="2015" name="Fish Shellfish Immunol.">
        <title>Early steps in the European eel (Anguilla anguilla)-Vibrio vulnificus interaction in the gills: Role of the RtxA13 toxin.</title>
        <authorList>
            <person name="Callol A."/>
            <person name="Pajuelo D."/>
            <person name="Ebbesson L."/>
            <person name="Teles M."/>
            <person name="MacKenzie S."/>
            <person name="Amaro C."/>
        </authorList>
    </citation>
    <scope>NUCLEOTIDE SEQUENCE</scope>
</reference>
<name>A0A0E9WKI8_ANGAN</name>
<protein>
    <submittedName>
        <fullName evidence="1">Uncharacterized protein</fullName>
    </submittedName>
</protein>
<sequence>MVGRASFCHWVEFASWIKVSAEGVACAKAFFFSLSFSFWLKTWFYHFFKSAS</sequence>
<proteinExistence type="predicted"/>
<dbReference type="AlphaFoldDB" id="A0A0E9WKI8"/>
<organism evidence="1">
    <name type="scientific">Anguilla anguilla</name>
    <name type="common">European freshwater eel</name>
    <name type="synonym">Muraena anguilla</name>
    <dbReference type="NCBI Taxonomy" id="7936"/>
    <lineage>
        <taxon>Eukaryota</taxon>
        <taxon>Metazoa</taxon>
        <taxon>Chordata</taxon>
        <taxon>Craniata</taxon>
        <taxon>Vertebrata</taxon>
        <taxon>Euteleostomi</taxon>
        <taxon>Actinopterygii</taxon>
        <taxon>Neopterygii</taxon>
        <taxon>Teleostei</taxon>
        <taxon>Anguilliformes</taxon>
        <taxon>Anguillidae</taxon>
        <taxon>Anguilla</taxon>
    </lineage>
</organism>
<accession>A0A0E9WKI8</accession>
<evidence type="ECO:0000313" key="1">
    <source>
        <dbReference type="EMBL" id="JAH90862.1"/>
    </source>
</evidence>